<proteinExistence type="inferred from homology"/>
<evidence type="ECO:0000256" key="4">
    <source>
        <dbReference type="ARBA" id="ARBA00022723"/>
    </source>
</evidence>
<feature type="binding site" evidence="9">
    <location>
        <position position="325"/>
    </location>
    <ligand>
        <name>Zn(2+)</name>
        <dbReference type="ChEBI" id="CHEBI:29105"/>
        <note>catalytic</note>
    </ligand>
</feature>
<comment type="similarity">
    <text evidence="1 11">Belongs to the peptidase M1 family.</text>
</comment>
<dbReference type="GO" id="GO:0008270">
    <property type="term" value="F:zinc ion binding"/>
    <property type="evidence" value="ECO:0007669"/>
    <property type="project" value="UniProtKB-UniRule"/>
</dbReference>
<dbReference type="GO" id="GO:0043171">
    <property type="term" value="P:peptide catabolic process"/>
    <property type="evidence" value="ECO:0007669"/>
    <property type="project" value="TreeGrafter"/>
</dbReference>
<feature type="domain" description="Peptidase M1 membrane alanine aminopeptidase" evidence="12">
    <location>
        <begin position="254"/>
        <end position="485"/>
    </location>
</feature>
<keyword evidence="2 11" id="KW-0031">Aminopeptidase</keyword>
<dbReference type="PRINTS" id="PR00756">
    <property type="entry name" value="ALADIPTASE"/>
</dbReference>
<dbReference type="InterPro" id="IPR045357">
    <property type="entry name" value="Aminopeptidase_N-like_N"/>
</dbReference>
<keyword evidence="7 11" id="KW-0482">Metalloprotease</keyword>
<feature type="domain" description="ERAP1-like C-terminal" evidence="13">
    <location>
        <begin position="563"/>
        <end position="881"/>
    </location>
</feature>
<dbReference type="PANTHER" id="PTHR11533">
    <property type="entry name" value="PROTEASE M1 ZINC METALLOPROTEASE"/>
    <property type="match status" value="1"/>
</dbReference>
<feature type="binding site" evidence="9">
    <location>
        <position position="329"/>
    </location>
    <ligand>
        <name>Zn(2+)</name>
        <dbReference type="ChEBI" id="CHEBI:29105"/>
        <note>catalytic</note>
    </ligand>
</feature>
<evidence type="ECO:0000256" key="10">
    <source>
        <dbReference type="PIRSR" id="PIRSR634016-4"/>
    </source>
</evidence>
<evidence type="ECO:0000256" key="3">
    <source>
        <dbReference type="ARBA" id="ARBA00022670"/>
    </source>
</evidence>
<dbReference type="GO" id="GO:0005737">
    <property type="term" value="C:cytoplasm"/>
    <property type="evidence" value="ECO:0007669"/>
    <property type="project" value="TreeGrafter"/>
</dbReference>
<dbReference type="AlphaFoldDB" id="A0AAD4Q9X3"/>
<dbReference type="InterPro" id="IPR001930">
    <property type="entry name" value="Peptidase_M1"/>
</dbReference>
<dbReference type="GO" id="GO:0006508">
    <property type="term" value="P:proteolysis"/>
    <property type="evidence" value="ECO:0007669"/>
    <property type="project" value="UniProtKB-KW"/>
</dbReference>
<dbReference type="InterPro" id="IPR024571">
    <property type="entry name" value="ERAP1-like_C_dom"/>
</dbReference>
<feature type="site" description="Transition state stabilizer" evidence="10">
    <location>
        <position position="426"/>
    </location>
</feature>
<dbReference type="GO" id="GO:0070006">
    <property type="term" value="F:metalloaminopeptidase activity"/>
    <property type="evidence" value="ECO:0007669"/>
    <property type="project" value="TreeGrafter"/>
</dbReference>
<dbReference type="GO" id="GO:0005615">
    <property type="term" value="C:extracellular space"/>
    <property type="evidence" value="ECO:0007669"/>
    <property type="project" value="TreeGrafter"/>
</dbReference>
<evidence type="ECO:0000256" key="9">
    <source>
        <dbReference type="PIRSR" id="PIRSR634016-3"/>
    </source>
</evidence>
<dbReference type="FunFam" id="1.10.390.10:FF:000006">
    <property type="entry name" value="Puromycin-sensitive aminopeptidase"/>
    <property type="match status" value="1"/>
</dbReference>
<sequence length="909" mass="100660">MVSFSESASDHYRLPTEVRPRHYDLTIRTDLEKEKFTGFVKIVLEIVKATKIVTFNAATELLLGPATLVLAPSGTHLTPAETKFDASTERASLTFAEELPAGTNATLHLGFESELTDSLTGYYKSTWAKGICTLTQFEPTDARRALPCWDEPLLKATFSVTLVSRKGTVSLSNMPALSDTPVGDADTKALFEGVKDGSWDATKFETTPLMSTYLLAFANGEFVHLESSYKSPLSGKVRPLRIYTTPDMIGQAQYALDIKEKVLPLYEQVFNIEYPLPKLDTLVANELAGAMENWGLITGRATAYLVDPENADIAAKKRIAGTQSHEVAHMWFGNITTMKWWDNLFRDLGRFYYFGQFLIPHLITSLQMGENIVLDKIYPEWKVDADFINNHLNVALRLDAKLSSHPIEVAVPDAGQIGQMFNLLSYSKAASVLRMLSKFVGEEKFLKGVSSYLKKHLYSNTVTRNLWEGIGEATGLDVPRIMDNWVSKMGFPLLTVTETPTGIKVRQDRFLEGGPARPEDNETIWSVPLGLVTAAAPGQALVDNDALLETRSAEFALDTSKPFKVNADTNGVYHVLYTPTRLAAIASEAAKPDSIFSLSDRIGLVHEAFALGKAGYLQLSAALDLVDELRAEKEFLVWDSIDTNLDGITHTWWESEKVAEQLKVLRRALCSPLVEKLGLEYSKDDSADITQLRTLAVTGAATAGDTGTIKALLERFTRYIAGDTSAIPVDLLNVTFSTAVKHAGAPAYDAVLKLFENPKTPSIEVAAIRGLTSPIDATLQARTFDLILSKVGNQDLFYFFRGFSTNTEALDALREFFEANYHSINKRLETTFLMISVIQVGFIPLLPHASEDDRVKAEAFFEDKDTRKYNQALAQALDGISAKAAFIERSTSDVITWLEKWRKAPRAML</sequence>
<feature type="active site" description="Proton acceptor" evidence="8">
    <location>
        <position position="326"/>
    </location>
</feature>
<evidence type="ECO:0000256" key="1">
    <source>
        <dbReference type="ARBA" id="ARBA00010136"/>
    </source>
</evidence>
<evidence type="ECO:0000256" key="8">
    <source>
        <dbReference type="PIRSR" id="PIRSR634016-1"/>
    </source>
</evidence>
<keyword evidence="3 11" id="KW-0645">Protease</keyword>
<dbReference type="Pfam" id="PF01433">
    <property type="entry name" value="Peptidase_M1"/>
    <property type="match status" value="1"/>
</dbReference>
<reference evidence="15" key="1">
    <citation type="submission" date="2022-01" db="EMBL/GenBank/DDBJ databases">
        <title>Comparative genomics reveals a dynamic genome evolution in the ectomycorrhizal milk-cap (Lactarius) mushrooms.</title>
        <authorList>
            <consortium name="DOE Joint Genome Institute"/>
            <person name="Lebreton A."/>
            <person name="Tang N."/>
            <person name="Kuo A."/>
            <person name="LaButti K."/>
            <person name="Drula E."/>
            <person name="Barry K."/>
            <person name="Clum A."/>
            <person name="Lipzen A."/>
            <person name="Mousain D."/>
            <person name="Ng V."/>
            <person name="Wang R."/>
            <person name="Wang X."/>
            <person name="Dai Y."/>
            <person name="Henrissat B."/>
            <person name="Grigoriev I.V."/>
            <person name="Guerin-Laguette A."/>
            <person name="Yu F."/>
            <person name="Martin F.M."/>
        </authorList>
    </citation>
    <scope>NUCLEOTIDE SEQUENCE</scope>
    <source>
        <strain evidence="15">QP</strain>
    </source>
</reference>
<dbReference type="GO" id="GO:0042277">
    <property type="term" value="F:peptide binding"/>
    <property type="evidence" value="ECO:0007669"/>
    <property type="project" value="TreeGrafter"/>
</dbReference>
<evidence type="ECO:0000313" key="16">
    <source>
        <dbReference type="Proteomes" id="UP001201163"/>
    </source>
</evidence>
<evidence type="ECO:0000256" key="11">
    <source>
        <dbReference type="RuleBase" id="RU364040"/>
    </source>
</evidence>
<evidence type="ECO:0000256" key="5">
    <source>
        <dbReference type="ARBA" id="ARBA00022801"/>
    </source>
</evidence>
<evidence type="ECO:0000259" key="13">
    <source>
        <dbReference type="Pfam" id="PF11838"/>
    </source>
</evidence>
<dbReference type="SUPFAM" id="SSF55486">
    <property type="entry name" value="Metalloproteases ('zincins'), catalytic domain"/>
    <property type="match status" value="1"/>
</dbReference>
<comment type="cofactor">
    <cofactor evidence="9 11">
        <name>Zn(2+)</name>
        <dbReference type="ChEBI" id="CHEBI:29105"/>
    </cofactor>
    <text evidence="9 11">Binds 1 zinc ion per subunit.</text>
</comment>
<dbReference type="EMBL" id="JAKELL010000087">
    <property type="protein sequence ID" value="KAH8983496.1"/>
    <property type="molecule type" value="Genomic_DNA"/>
</dbReference>
<dbReference type="GO" id="GO:0016020">
    <property type="term" value="C:membrane"/>
    <property type="evidence" value="ECO:0007669"/>
    <property type="project" value="TreeGrafter"/>
</dbReference>
<dbReference type="InterPro" id="IPR050344">
    <property type="entry name" value="Peptidase_M1_aminopeptidases"/>
</dbReference>
<dbReference type="InterPro" id="IPR042097">
    <property type="entry name" value="Aminopeptidase_N-like_N_sf"/>
</dbReference>
<dbReference type="InterPro" id="IPR027268">
    <property type="entry name" value="Peptidase_M4/M1_CTD_sf"/>
</dbReference>
<organism evidence="15 16">
    <name type="scientific">Lactarius akahatsu</name>
    <dbReference type="NCBI Taxonomy" id="416441"/>
    <lineage>
        <taxon>Eukaryota</taxon>
        <taxon>Fungi</taxon>
        <taxon>Dikarya</taxon>
        <taxon>Basidiomycota</taxon>
        <taxon>Agaricomycotina</taxon>
        <taxon>Agaricomycetes</taxon>
        <taxon>Russulales</taxon>
        <taxon>Russulaceae</taxon>
        <taxon>Lactarius</taxon>
    </lineage>
</organism>
<dbReference type="PANTHER" id="PTHR11533:SF174">
    <property type="entry name" value="PUROMYCIN-SENSITIVE AMINOPEPTIDASE-RELATED"/>
    <property type="match status" value="1"/>
</dbReference>
<dbReference type="Pfam" id="PF17900">
    <property type="entry name" value="Peptidase_M1_N"/>
    <property type="match status" value="1"/>
</dbReference>
<protein>
    <recommendedName>
        <fullName evidence="11">Aminopeptidase</fullName>
        <ecNumber evidence="11">3.4.11.-</ecNumber>
    </recommendedName>
</protein>
<dbReference type="EC" id="3.4.11.-" evidence="11"/>
<dbReference type="Gene3D" id="2.60.40.1910">
    <property type="match status" value="1"/>
</dbReference>
<dbReference type="Gene3D" id="1.25.50.20">
    <property type="match status" value="1"/>
</dbReference>
<evidence type="ECO:0000259" key="12">
    <source>
        <dbReference type="Pfam" id="PF01433"/>
    </source>
</evidence>
<evidence type="ECO:0000256" key="7">
    <source>
        <dbReference type="ARBA" id="ARBA00023049"/>
    </source>
</evidence>
<keyword evidence="4 9" id="KW-0479">Metal-binding</keyword>
<dbReference type="CDD" id="cd09601">
    <property type="entry name" value="M1_APN-Q_like"/>
    <property type="match status" value="1"/>
</dbReference>
<evidence type="ECO:0000259" key="14">
    <source>
        <dbReference type="Pfam" id="PF17900"/>
    </source>
</evidence>
<comment type="caution">
    <text evidence="15">The sequence shown here is derived from an EMBL/GenBank/DDBJ whole genome shotgun (WGS) entry which is preliminary data.</text>
</comment>
<keyword evidence="5 11" id="KW-0378">Hydrolase</keyword>
<evidence type="ECO:0000256" key="2">
    <source>
        <dbReference type="ARBA" id="ARBA00022438"/>
    </source>
</evidence>
<dbReference type="SUPFAM" id="SSF63737">
    <property type="entry name" value="Leukotriene A4 hydrolase N-terminal domain"/>
    <property type="match status" value="1"/>
</dbReference>
<dbReference type="Gene3D" id="2.60.40.1730">
    <property type="entry name" value="tricorn interacting facor f3 domain"/>
    <property type="match status" value="1"/>
</dbReference>
<accession>A0AAD4Q9X3</accession>
<evidence type="ECO:0000256" key="6">
    <source>
        <dbReference type="ARBA" id="ARBA00022833"/>
    </source>
</evidence>
<dbReference type="Pfam" id="PF11838">
    <property type="entry name" value="ERAP1_C"/>
    <property type="match status" value="1"/>
</dbReference>
<evidence type="ECO:0000313" key="15">
    <source>
        <dbReference type="EMBL" id="KAH8983496.1"/>
    </source>
</evidence>
<dbReference type="Gene3D" id="1.10.390.10">
    <property type="entry name" value="Neutral Protease Domain 2"/>
    <property type="match status" value="1"/>
</dbReference>
<keyword evidence="16" id="KW-1185">Reference proteome</keyword>
<gene>
    <name evidence="15" type="ORF">EDB92DRAFT_1951517</name>
</gene>
<dbReference type="Proteomes" id="UP001201163">
    <property type="component" value="Unassembled WGS sequence"/>
</dbReference>
<feature type="domain" description="Aminopeptidase N-like N-terminal" evidence="14">
    <location>
        <begin position="20"/>
        <end position="214"/>
    </location>
</feature>
<dbReference type="InterPro" id="IPR034016">
    <property type="entry name" value="M1_APN-typ"/>
</dbReference>
<name>A0AAD4Q9X3_9AGAM</name>
<dbReference type="InterPro" id="IPR014782">
    <property type="entry name" value="Peptidase_M1_dom"/>
</dbReference>
<keyword evidence="6 9" id="KW-0862">Zinc</keyword>